<name>A0A856MPK0_9CYAN</name>
<accession>A0A856MPK0</accession>
<dbReference type="Proteomes" id="UP000503129">
    <property type="component" value="Plasmid pBOCT1"/>
</dbReference>
<dbReference type="EMBL" id="CP030119">
    <property type="protein sequence ID" value="QDL12668.1"/>
    <property type="molecule type" value="Genomic_DNA"/>
</dbReference>
<keyword evidence="2" id="KW-1185">Reference proteome</keyword>
<dbReference type="AlphaFoldDB" id="A0A856MPK0"/>
<reference evidence="1 2" key="1">
    <citation type="submission" date="2018-06" db="EMBL/GenBank/DDBJ databases">
        <title>Comparative genomics of Brasilonema spp. strains.</title>
        <authorList>
            <person name="Alvarenga D.O."/>
            <person name="Fiore M.F."/>
            <person name="Varani A.M."/>
        </authorList>
    </citation>
    <scope>NUCLEOTIDE SEQUENCE [LARGE SCALE GENOMIC DNA]</scope>
    <source>
        <strain evidence="1 2">CENA114</strain>
        <plasmid evidence="2">pboct1</plasmid>
    </source>
</reference>
<organism evidence="1 2">
    <name type="scientific">Brasilonema sennae CENA114</name>
    <dbReference type="NCBI Taxonomy" id="415709"/>
    <lineage>
        <taxon>Bacteria</taxon>
        <taxon>Bacillati</taxon>
        <taxon>Cyanobacteriota</taxon>
        <taxon>Cyanophyceae</taxon>
        <taxon>Nostocales</taxon>
        <taxon>Scytonemataceae</taxon>
        <taxon>Brasilonema</taxon>
        <taxon>Bromeliae group (in: Brasilonema)</taxon>
    </lineage>
</organism>
<geneLocation type="plasmid" evidence="2">
    <name>pboct1</name>
</geneLocation>
<protein>
    <submittedName>
        <fullName evidence="1">Uncharacterized protein</fullName>
    </submittedName>
</protein>
<dbReference type="KEGG" id="bsen:DP114_33495"/>
<gene>
    <name evidence="1" type="ORF">DP114_33495</name>
</gene>
<proteinExistence type="predicted"/>
<evidence type="ECO:0000313" key="1">
    <source>
        <dbReference type="EMBL" id="QDL12668.1"/>
    </source>
</evidence>
<evidence type="ECO:0000313" key="2">
    <source>
        <dbReference type="Proteomes" id="UP000503129"/>
    </source>
</evidence>
<keyword evidence="1" id="KW-0614">Plasmid</keyword>
<dbReference type="RefSeq" id="WP_171978390.1">
    <property type="nucleotide sequence ID" value="NZ_CAWOXK010000002.1"/>
</dbReference>
<sequence length="73" mass="7509">MLNSLLDQPKIAGLGQALGSRGAPGAGGERDFSAVKECKATFGSLAVSLKPEKSAVPYAYGTAAPIGENLRFR</sequence>